<organism evidence="2 3">
    <name type="scientific">Geodia barretti</name>
    <name type="common">Barrett's horny sponge</name>
    <dbReference type="NCBI Taxonomy" id="519541"/>
    <lineage>
        <taxon>Eukaryota</taxon>
        <taxon>Metazoa</taxon>
        <taxon>Porifera</taxon>
        <taxon>Demospongiae</taxon>
        <taxon>Heteroscleromorpha</taxon>
        <taxon>Tetractinellida</taxon>
        <taxon>Astrophorina</taxon>
        <taxon>Geodiidae</taxon>
        <taxon>Geodia</taxon>
    </lineage>
</organism>
<dbReference type="AlphaFoldDB" id="A0AA35TNX2"/>
<dbReference type="EMBL" id="CASHTH010003900">
    <property type="protein sequence ID" value="CAI8051061.1"/>
    <property type="molecule type" value="Genomic_DNA"/>
</dbReference>
<reference evidence="2" key="1">
    <citation type="submission" date="2023-03" db="EMBL/GenBank/DDBJ databases">
        <authorList>
            <person name="Steffen K."/>
            <person name="Cardenas P."/>
        </authorList>
    </citation>
    <scope>NUCLEOTIDE SEQUENCE</scope>
</reference>
<proteinExistence type="predicted"/>
<evidence type="ECO:0000313" key="2">
    <source>
        <dbReference type="EMBL" id="CAI8051061.1"/>
    </source>
</evidence>
<comment type="caution">
    <text evidence="2">The sequence shown here is derived from an EMBL/GenBank/DDBJ whole genome shotgun (WGS) entry which is preliminary data.</text>
</comment>
<protein>
    <submittedName>
        <fullName evidence="2">Uncharacterized protein</fullName>
    </submittedName>
</protein>
<accession>A0AA35TNX2</accession>
<evidence type="ECO:0000313" key="3">
    <source>
        <dbReference type="Proteomes" id="UP001174909"/>
    </source>
</evidence>
<sequence length="97" mass="10528">MRKDILQLHGEPQTILRLGVEFVGRDGNVEQIPHEEAVVGEEPLETEQQQHQGEVLEAFGPLEEGTISLWDGSAGGTAPEQQENAMEPSTVDTTHAG</sequence>
<gene>
    <name evidence="2" type="ORF">GBAR_LOCUS27992</name>
</gene>
<feature type="region of interest" description="Disordered" evidence="1">
    <location>
        <begin position="66"/>
        <end position="97"/>
    </location>
</feature>
<evidence type="ECO:0000256" key="1">
    <source>
        <dbReference type="SAM" id="MobiDB-lite"/>
    </source>
</evidence>
<dbReference type="Proteomes" id="UP001174909">
    <property type="component" value="Unassembled WGS sequence"/>
</dbReference>
<keyword evidence="3" id="KW-1185">Reference proteome</keyword>
<name>A0AA35TNX2_GEOBA</name>